<name>A0A345CVZ6_9GAMM</name>
<feature type="domain" description="HTH luxR-type" evidence="2">
    <location>
        <begin position="135"/>
        <end position="200"/>
    </location>
</feature>
<reference evidence="3 4" key="1">
    <citation type="submission" date="2016-01" db="EMBL/GenBank/DDBJ databases">
        <authorList>
            <person name="Oliw E.H."/>
        </authorList>
    </citation>
    <scope>NUCLEOTIDE SEQUENCE [LARGE SCALE GENOMIC DNA]</scope>
    <source>
        <strain evidence="3 4">MDcuke</strain>
    </source>
</reference>
<gene>
    <name evidence="3" type="ORF">AV903_18705</name>
</gene>
<sequence length="212" mass="24470">MAIFHASNSVDRKVLKISIKSENCYYASGLMFLIKELNDEMDNVSPCIIADDVVENKNDMENIIVRDAMISINLRRNKRYWKNDTNTECLTAIHIPFICRQNAVPEIIAKLKKILIIASMGYSSLSCPEYYEMIGLKKFKQLSLTECKILLLVGKGYNIGYISRVLNRSEKTISNHCRNSIRKLGMLNRIEFYKYASFIARCNYKERGILCL</sequence>
<dbReference type="AlphaFoldDB" id="A0A345CVZ6"/>
<dbReference type="EMBL" id="CP013970">
    <property type="protein sequence ID" value="AXF77613.1"/>
    <property type="molecule type" value="Genomic_DNA"/>
</dbReference>
<evidence type="ECO:0000256" key="1">
    <source>
        <dbReference type="ARBA" id="ARBA00023125"/>
    </source>
</evidence>
<dbReference type="Pfam" id="PF00196">
    <property type="entry name" value="GerE"/>
    <property type="match status" value="1"/>
</dbReference>
<dbReference type="CDD" id="cd06170">
    <property type="entry name" value="LuxR_C_like"/>
    <property type="match status" value="1"/>
</dbReference>
<protein>
    <submittedName>
        <fullName evidence="3">LuxR family transcriptional regulator</fullName>
    </submittedName>
</protein>
<dbReference type="InterPro" id="IPR016032">
    <property type="entry name" value="Sig_transdc_resp-reg_C-effctor"/>
</dbReference>
<dbReference type="InterPro" id="IPR036388">
    <property type="entry name" value="WH-like_DNA-bd_sf"/>
</dbReference>
<keyword evidence="1" id="KW-0238">DNA-binding</keyword>
<dbReference type="SUPFAM" id="SSF46894">
    <property type="entry name" value="C-terminal effector domain of the bipartite response regulators"/>
    <property type="match status" value="1"/>
</dbReference>
<dbReference type="Gene3D" id="1.10.10.10">
    <property type="entry name" value="Winged helix-like DNA-binding domain superfamily/Winged helix DNA-binding domain"/>
    <property type="match status" value="1"/>
</dbReference>
<evidence type="ECO:0000313" key="4">
    <source>
        <dbReference type="Proteomes" id="UP000264980"/>
    </source>
</evidence>
<dbReference type="Proteomes" id="UP000264980">
    <property type="component" value="Chromosome"/>
</dbReference>
<dbReference type="PROSITE" id="PS50043">
    <property type="entry name" value="HTH_LUXR_2"/>
    <property type="match status" value="1"/>
</dbReference>
<evidence type="ECO:0000259" key="2">
    <source>
        <dbReference type="PROSITE" id="PS50043"/>
    </source>
</evidence>
<dbReference type="RefSeq" id="WP_016191469.1">
    <property type="nucleotide sequence ID" value="NZ_CP013970.1"/>
</dbReference>
<dbReference type="SMART" id="SM00421">
    <property type="entry name" value="HTH_LUXR"/>
    <property type="match status" value="1"/>
</dbReference>
<organism evidence="3 4">
    <name type="scientific">Erwinia tracheiphila</name>
    <dbReference type="NCBI Taxonomy" id="65700"/>
    <lineage>
        <taxon>Bacteria</taxon>
        <taxon>Pseudomonadati</taxon>
        <taxon>Pseudomonadota</taxon>
        <taxon>Gammaproteobacteria</taxon>
        <taxon>Enterobacterales</taxon>
        <taxon>Erwiniaceae</taxon>
        <taxon>Erwinia</taxon>
    </lineage>
</organism>
<dbReference type="PRINTS" id="PR00038">
    <property type="entry name" value="HTHLUXR"/>
</dbReference>
<accession>A0A345CVZ6</accession>
<dbReference type="InterPro" id="IPR000792">
    <property type="entry name" value="Tscrpt_reg_LuxR_C"/>
</dbReference>
<dbReference type="GO" id="GO:0003677">
    <property type="term" value="F:DNA binding"/>
    <property type="evidence" value="ECO:0007669"/>
    <property type="project" value="UniProtKB-KW"/>
</dbReference>
<evidence type="ECO:0000313" key="3">
    <source>
        <dbReference type="EMBL" id="AXF77613.1"/>
    </source>
</evidence>
<dbReference type="GO" id="GO:0006355">
    <property type="term" value="P:regulation of DNA-templated transcription"/>
    <property type="evidence" value="ECO:0007669"/>
    <property type="project" value="InterPro"/>
</dbReference>
<proteinExistence type="predicted"/>